<dbReference type="Pfam" id="PF11887">
    <property type="entry name" value="Mce4_CUP1"/>
    <property type="match status" value="1"/>
</dbReference>
<organism evidence="3 4">
    <name type="scientific">Nocardioides fonticola</name>
    <dbReference type="NCBI Taxonomy" id="450363"/>
    <lineage>
        <taxon>Bacteria</taxon>
        <taxon>Bacillati</taxon>
        <taxon>Actinomycetota</taxon>
        <taxon>Actinomycetes</taxon>
        <taxon>Propionibacteriales</taxon>
        <taxon>Nocardioidaceae</taxon>
        <taxon>Nocardioides</taxon>
    </lineage>
</organism>
<dbReference type="EMBL" id="BAAAZH010000032">
    <property type="protein sequence ID" value="GAA4128372.1"/>
    <property type="molecule type" value="Genomic_DNA"/>
</dbReference>
<evidence type="ECO:0000313" key="4">
    <source>
        <dbReference type="Proteomes" id="UP001501495"/>
    </source>
</evidence>
<keyword evidence="4" id="KW-1185">Reference proteome</keyword>
<dbReference type="RefSeq" id="WP_344735258.1">
    <property type="nucleotide sequence ID" value="NZ_BAAAZH010000032.1"/>
</dbReference>
<comment type="caution">
    <text evidence="3">The sequence shown here is derived from an EMBL/GenBank/DDBJ whole genome shotgun (WGS) entry which is preliminary data.</text>
</comment>
<dbReference type="PROSITE" id="PS51257">
    <property type="entry name" value="PROKAR_LIPOPROTEIN"/>
    <property type="match status" value="1"/>
</dbReference>
<dbReference type="InterPro" id="IPR024516">
    <property type="entry name" value="Mce_C"/>
</dbReference>
<protein>
    <submittedName>
        <fullName evidence="3">MCE family protein</fullName>
    </submittedName>
</protein>
<evidence type="ECO:0000259" key="2">
    <source>
        <dbReference type="Pfam" id="PF11887"/>
    </source>
</evidence>
<evidence type="ECO:0000313" key="3">
    <source>
        <dbReference type="EMBL" id="GAA4128372.1"/>
    </source>
</evidence>
<feature type="domain" description="Mammalian cell entry C-terminal" evidence="2">
    <location>
        <begin position="122"/>
        <end position="303"/>
    </location>
</feature>
<accession>A0ABP7XZC2</accession>
<sequence length="340" mass="35826">MRRLRESARAIGVVLAAVLALLLTGCGPTFTDLPLPSGGVSGETITVTADFDEALNLAQGALVKVNGVDSGRVTSVTAKDFRARVVFVVQKAAGLREGATARLRYTTPLGELFIDVTNPTSGAALADGATLTRDDTSTAPSVEDALAQASLLVNGGGLAQLQTITDELDKAIGGREGRIRELLGRTDTFLTQANATTAEFDRALTSLAATSQLLQERQTTIDAALRDVRPAARVLRRLTPDLTELLRQLDRFAGLANQTVLATRDNILATLRSAEPVLREAAATGPRWRQSLESLVSLSKVLQEVVPGDYLNLGVLLHVDKLADLGLGRISGAATGRSAP</sequence>
<dbReference type="Proteomes" id="UP001501495">
    <property type="component" value="Unassembled WGS sequence"/>
</dbReference>
<dbReference type="InterPro" id="IPR005693">
    <property type="entry name" value="Mce"/>
</dbReference>
<dbReference type="PANTHER" id="PTHR33371">
    <property type="entry name" value="INTERMEMBRANE PHOSPHOLIPID TRANSPORT SYSTEM BINDING PROTEIN MLAD-RELATED"/>
    <property type="match status" value="1"/>
</dbReference>
<dbReference type="Pfam" id="PF02470">
    <property type="entry name" value="MlaD"/>
    <property type="match status" value="1"/>
</dbReference>
<dbReference type="InterPro" id="IPR052336">
    <property type="entry name" value="MlaD_Phospholipid_Transporter"/>
</dbReference>
<evidence type="ECO:0000259" key="1">
    <source>
        <dbReference type="Pfam" id="PF02470"/>
    </source>
</evidence>
<name>A0ABP7XZC2_9ACTN</name>
<gene>
    <name evidence="3" type="ORF">GCM10022215_39800</name>
</gene>
<dbReference type="PANTHER" id="PTHR33371:SF15">
    <property type="entry name" value="LIPOPROTEIN LPRN"/>
    <property type="match status" value="1"/>
</dbReference>
<proteinExistence type="predicted"/>
<dbReference type="InterPro" id="IPR003399">
    <property type="entry name" value="Mce/MlaD"/>
</dbReference>
<feature type="domain" description="Mce/MlaD" evidence="1">
    <location>
        <begin position="44"/>
        <end position="117"/>
    </location>
</feature>
<reference evidence="4" key="1">
    <citation type="journal article" date="2019" name="Int. J. Syst. Evol. Microbiol.">
        <title>The Global Catalogue of Microorganisms (GCM) 10K type strain sequencing project: providing services to taxonomists for standard genome sequencing and annotation.</title>
        <authorList>
            <consortium name="The Broad Institute Genomics Platform"/>
            <consortium name="The Broad Institute Genome Sequencing Center for Infectious Disease"/>
            <person name="Wu L."/>
            <person name="Ma J."/>
        </authorList>
    </citation>
    <scope>NUCLEOTIDE SEQUENCE [LARGE SCALE GENOMIC DNA]</scope>
    <source>
        <strain evidence="4">JCM 16703</strain>
    </source>
</reference>
<dbReference type="NCBIfam" id="TIGR00996">
    <property type="entry name" value="Mtu_fam_mce"/>
    <property type="match status" value="1"/>
</dbReference>